<keyword evidence="1" id="KW-0812">Transmembrane</keyword>
<keyword evidence="1" id="KW-0472">Membrane</keyword>
<evidence type="ECO:0000259" key="2">
    <source>
        <dbReference type="Pfam" id="PF13354"/>
    </source>
</evidence>
<protein>
    <recommendedName>
        <fullName evidence="2">Beta-lactamase class A catalytic domain-containing protein</fullName>
    </recommendedName>
</protein>
<evidence type="ECO:0000256" key="1">
    <source>
        <dbReference type="SAM" id="Phobius"/>
    </source>
</evidence>
<dbReference type="GO" id="GO:0008800">
    <property type="term" value="F:beta-lactamase activity"/>
    <property type="evidence" value="ECO:0007669"/>
    <property type="project" value="InterPro"/>
</dbReference>
<comment type="caution">
    <text evidence="3">The sequence shown here is derived from an EMBL/GenBank/DDBJ whole genome shotgun (WGS) entry which is preliminary data.</text>
</comment>
<name>X1LQG3_9ZZZZ</name>
<keyword evidence="1" id="KW-1133">Transmembrane helix</keyword>
<evidence type="ECO:0000313" key="3">
    <source>
        <dbReference type="EMBL" id="GAH96383.1"/>
    </source>
</evidence>
<feature type="domain" description="Beta-lactamase class A catalytic" evidence="2">
    <location>
        <begin position="3"/>
        <end position="37"/>
    </location>
</feature>
<dbReference type="Gene3D" id="3.40.710.10">
    <property type="entry name" value="DD-peptidase/beta-lactamase superfamily"/>
    <property type="match status" value="1"/>
</dbReference>
<accession>X1LQG3</accession>
<feature type="transmembrane region" description="Helical" evidence="1">
    <location>
        <begin position="31"/>
        <end position="49"/>
    </location>
</feature>
<reference evidence="3" key="1">
    <citation type="journal article" date="2014" name="Front. Microbiol.">
        <title>High frequency of phylogenetically diverse reductive dehalogenase-homologous genes in deep subseafloor sedimentary metagenomes.</title>
        <authorList>
            <person name="Kawai M."/>
            <person name="Futagami T."/>
            <person name="Toyoda A."/>
            <person name="Takaki Y."/>
            <person name="Nishi S."/>
            <person name="Hori S."/>
            <person name="Arai W."/>
            <person name="Tsubouchi T."/>
            <person name="Morono Y."/>
            <person name="Uchiyama I."/>
            <person name="Ito T."/>
            <person name="Fujiyama A."/>
            <person name="Inagaki F."/>
            <person name="Takami H."/>
        </authorList>
    </citation>
    <scope>NUCLEOTIDE SEQUENCE</scope>
    <source>
        <strain evidence="3">Expedition CK06-06</strain>
    </source>
</reference>
<dbReference type="GO" id="GO:0030655">
    <property type="term" value="P:beta-lactam antibiotic catabolic process"/>
    <property type="evidence" value="ECO:0007669"/>
    <property type="project" value="InterPro"/>
</dbReference>
<gene>
    <name evidence="3" type="ORF">S03H2_69306</name>
</gene>
<dbReference type="InterPro" id="IPR012338">
    <property type="entry name" value="Beta-lactam/transpept-like"/>
</dbReference>
<feature type="non-terminal residue" evidence="3">
    <location>
        <position position="1"/>
    </location>
</feature>
<dbReference type="SUPFAM" id="SSF56601">
    <property type="entry name" value="beta-lactamase/transpeptidase-like"/>
    <property type="match status" value="1"/>
</dbReference>
<dbReference type="AlphaFoldDB" id="X1LQG3"/>
<organism evidence="3">
    <name type="scientific">marine sediment metagenome</name>
    <dbReference type="NCBI Taxonomy" id="412755"/>
    <lineage>
        <taxon>unclassified sequences</taxon>
        <taxon>metagenomes</taxon>
        <taxon>ecological metagenomes</taxon>
    </lineage>
</organism>
<dbReference type="Pfam" id="PF13354">
    <property type="entry name" value="Beta-lactamase2"/>
    <property type="match status" value="1"/>
</dbReference>
<dbReference type="InterPro" id="IPR045155">
    <property type="entry name" value="Beta-lactam_cat"/>
</dbReference>
<proteinExistence type="predicted"/>
<sequence>EDLVVNGDEVFPIGSSIKIPILIEFFKKVEAGVIALMSWLMMFAWGVVLRVNPVPMPTRNAAPNLLIQKYFP</sequence>
<dbReference type="EMBL" id="BARU01045767">
    <property type="protein sequence ID" value="GAH96383.1"/>
    <property type="molecule type" value="Genomic_DNA"/>
</dbReference>